<accession>A0ABW6A4W5</accession>
<evidence type="ECO:0000313" key="2">
    <source>
        <dbReference type="Proteomes" id="UP001597511"/>
    </source>
</evidence>
<gene>
    <name evidence="1" type="ORF">ACFS6H_11715</name>
</gene>
<dbReference type="EMBL" id="JBHUOZ010000003">
    <property type="protein sequence ID" value="MFD2920383.1"/>
    <property type="molecule type" value="Genomic_DNA"/>
</dbReference>
<comment type="caution">
    <text evidence="1">The sequence shown here is derived from an EMBL/GenBank/DDBJ whole genome shotgun (WGS) entry which is preliminary data.</text>
</comment>
<evidence type="ECO:0000313" key="1">
    <source>
        <dbReference type="EMBL" id="MFD2920383.1"/>
    </source>
</evidence>
<sequence length="184" mass="21508">MYKLSPHFVAFSQLSPVRQEYSDAVKSIIALLVNGWNAPTDLKQILQANHIGVVESLKIEALDMLVAYAWYILEDHHINEAEYADFIALKRVFKVKEGDFFKFRQSELQDILRVQFYKIYSDDRVDTIEALTKVNLQSLFDLSYEQFELFKQDSVIFSLLKGADPLQLDIANVSKDWLRKWPRQ</sequence>
<organism evidence="1 2">
    <name type="scientific">Terrimonas rubra</name>
    <dbReference type="NCBI Taxonomy" id="1035890"/>
    <lineage>
        <taxon>Bacteria</taxon>
        <taxon>Pseudomonadati</taxon>
        <taxon>Bacteroidota</taxon>
        <taxon>Chitinophagia</taxon>
        <taxon>Chitinophagales</taxon>
        <taxon>Chitinophagaceae</taxon>
        <taxon>Terrimonas</taxon>
    </lineage>
</organism>
<name>A0ABW6A4W5_9BACT</name>
<dbReference type="RefSeq" id="WP_386098623.1">
    <property type="nucleotide sequence ID" value="NZ_JBHUOZ010000003.1"/>
</dbReference>
<reference evidence="2" key="1">
    <citation type="journal article" date="2019" name="Int. J. Syst. Evol. Microbiol.">
        <title>The Global Catalogue of Microorganisms (GCM) 10K type strain sequencing project: providing services to taxonomists for standard genome sequencing and annotation.</title>
        <authorList>
            <consortium name="The Broad Institute Genomics Platform"/>
            <consortium name="The Broad Institute Genome Sequencing Center for Infectious Disease"/>
            <person name="Wu L."/>
            <person name="Ma J."/>
        </authorList>
    </citation>
    <scope>NUCLEOTIDE SEQUENCE [LARGE SCALE GENOMIC DNA]</scope>
    <source>
        <strain evidence="2">KCTC 23299</strain>
    </source>
</reference>
<keyword evidence="2" id="KW-1185">Reference proteome</keyword>
<dbReference type="Proteomes" id="UP001597511">
    <property type="component" value="Unassembled WGS sequence"/>
</dbReference>
<proteinExistence type="predicted"/>
<protein>
    <submittedName>
        <fullName evidence="1">Uncharacterized protein</fullName>
    </submittedName>
</protein>